<feature type="chain" id="PRO_5046494468" evidence="1">
    <location>
        <begin position="23"/>
        <end position="264"/>
    </location>
</feature>
<comment type="caution">
    <text evidence="2">The sequence shown here is derived from an EMBL/GenBank/DDBJ whole genome shotgun (WGS) entry which is preliminary data.</text>
</comment>
<gene>
    <name evidence="2" type="ORF">TPAB3V08_LOCUS5834</name>
</gene>
<proteinExistence type="predicted"/>
<evidence type="ECO:0000313" key="2">
    <source>
        <dbReference type="EMBL" id="CAG2058867.1"/>
    </source>
</evidence>
<dbReference type="Proteomes" id="UP001153148">
    <property type="component" value="Unassembled WGS sequence"/>
</dbReference>
<evidence type="ECO:0000256" key="1">
    <source>
        <dbReference type="SAM" id="SignalP"/>
    </source>
</evidence>
<accession>A0ABN7NVJ1</accession>
<keyword evidence="3" id="KW-1185">Reference proteome</keyword>
<reference evidence="2" key="1">
    <citation type="submission" date="2021-03" db="EMBL/GenBank/DDBJ databases">
        <authorList>
            <person name="Tran Van P."/>
        </authorList>
    </citation>
    <scope>NUCLEOTIDE SEQUENCE</scope>
</reference>
<organism evidence="2 3">
    <name type="scientific">Timema podura</name>
    <name type="common">Walking stick</name>
    <dbReference type="NCBI Taxonomy" id="61482"/>
    <lineage>
        <taxon>Eukaryota</taxon>
        <taxon>Metazoa</taxon>
        <taxon>Ecdysozoa</taxon>
        <taxon>Arthropoda</taxon>
        <taxon>Hexapoda</taxon>
        <taxon>Insecta</taxon>
        <taxon>Pterygota</taxon>
        <taxon>Neoptera</taxon>
        <taxon>Polyneoptera</taxon>
        <taxon>Phasmatodea</taxon>
        <taxon>Timematodea</taxon>
        <taxon>Timematoidea</taxon>
        <taxon>Timematidae</taxon>
        <taxon>Timema</taxon>
    </lineage>
</organism>
<evidence type="ECO:0000313" key="3">
    <source>
        <dbReference type="Proteomes" id="UP001153148"/>
    </source>
</evidence>
<protein>
    <submittedName>
        <fullName evidence="2">Uncharacterized protein</fullName>
    </submittedName>
</protein>
<dbReference type="EMBL" id="CAJPIN010008163">
    <property type="protein sequence ID" value="CAG2058867.1"/>
    <property type="molecule type" value="Genomic_DNA"/>
</dbReference>
<keyword evidence="1" id="KW-0732">Signal</keyword>
<feature type="signal peptide" evidence="1">
    <location>
        <begin position="1"/>
        <end position="22"/>
    </location>
</feature>
<name>A0ABN7NVJ1_TIMPD</name>
<feature type="non-terminal residue" evidence="2">
    <location>
        <position position="264"/>
    </location>
</feature>
<sequence length="264" mass="29213">MTFAGNLVFLAAVCICSCYVHPTEIRTSISPSSAVGLNTTSALANYATEAVLMVRVSNEWVLKECGLKGNPIGHCERRELRWFGHVERMSMDPATEQIYEGSDITLWTSYNISDDAGPGLEDTSSCNRTDYVTSGATLTPSYDDLIGCDTWTRVVTITDGYAIDVIVESMDVGQDDYLTINAELTTVLHWYTSHPSKSPALFQQLFVLMHTYSPTVQKAYCSHQRVLPPVQCTRICVERVEKHLGKTTLSTPDQEPALVAAWSK</sequence>